<feature type="signal peptide" evidence="2">
    <location>
        <begin position="1"/>
        <end position="26"/>
    </location>
</feature>
<evidence type="ECO:0000256" key="1">
    <source>
        <dbReference type="SAM" id="MobiDB-lite"/>
    </source>
</evidence>
<feature type="compositionally biased region" description="Low complexity" evidence="1">
    <location>
        <begin position="124"/>
        <end position="135"/>
    </location>
</feature>
<sequence>MLSCKTFLKLFAVAVALSDFASTAHARATDCEMVYDPVMPAPTVSITPCPKGATTVNRVQASKTPNGNPTDVEGQSDTRQDPTQTGGAYTPSTATTPVSDVNLPGPITTVPSAQTQSTSPPILTNNNGNTPCPNTSKSTPAPTTEGNTDVTPAPEATTPTQDAYTPAPEDQSTPAPTTEGNTDVTPAPEATTPTQDAYTPAPEDQSTPTQDAYTPEPELSVSVGDDYSSDDEQSMPSPISEGETDVTQETTETGNAYSDDTTPVNNYDDSDDSIDVGVGGGAYISAGGKISGDAGVNAHGHGGLDVNVGLGGQHGLSVGVGLGGGIHGNVNGDLGASAGLGLNVGIGGLNAGVGVHANGGVGAGLDVDASVDAGAELTGNNGDYSDANQYSSRRLRGNQ</sequence>
<accession>A0A8T1WSA3</accession>
<dbReference type="OrthoDB" id="129916at2759"/>
<reference evidence="3" key="1">
    <citation type="submission" date="2021-02" db="EMBL/GenBank/DDBJ databases">
        <authorList>
            <person name="Palmer J.M."/>
        </authorList>
    </citation>
    <scope>NUCLEOTIDE SEQUENCE</scope>
    <source>
        <strain evidence="3">SCRP23</strain>
    </source>
</reference>
<comment type="caution">
    <text evidence="3">The sequence shown here is derived from an EMBL/GenBank/DDBJ whole genome shotgun (WGS) entry which is preliminary data.</text>
</comment>
<evidence type="ECO:0000313" key="4">
    <source>
        <dbReference type="Proteomes" id="UP000693981"/>
    </source>
</evidence>
<name>A0A8T1WSA3_9STRA</name>
<dbReference type="AlphaFoldDB" id="A0A8T1WSA3"/>
<feature type="compositionally biased region" description="Polar residues" evidence="1">
    <location>
        <begin position="378"/>
        <end position="392"/>
    </location>
</feature>
<feature type="compositionally biased region" description="Polar residues" evidence="1">
    <location>
        <begin position="170"/>
        <end position="184"/>
    </location>
</feature>
<feature type="region of interest" description="Disordered" evidence="1">
    <location>
        <begin position="376"/>
        <end position="399"/>
    </location>
</feature>
<dbReference type="EMBL" id="JAGDFL010000173">
    <property type="protein sequence ID" value="KAG7396081.1"/>
    <property type="molecule type" value="Genomic_DNA"/>
</dbReference>
<proteinExistence type="predicted"/>
<protein>
    <submittedName>
        <fullName evidence="3">Uncharacterized protein</fullName>
    </submittedName>
</protein>
<feature type="compositionally biased region" description="Polar residues" evidence="1">
    <location>
        <begin position="245"/>
        <end position="267"/>
    </location>
</feature>
<evidence type="ECO:0000256" key="2">
    <source>
        <dbReference type="SAM" id="SignalP"/>
    </source>
</evidence>
<feature type="compositionally biased region" description="Polar residues" evidence="1">
    <location>
        <begin position="109"/>
        <end position="123"/>
    </location>
</feature>
<feature type="region of interest" description="Disordered" evidence="1">
    <location>
        <begin position="58"/>
        <end position="269"/>
    </location>
</feature>
<evidence type="ECO:0000313" key="3">
    <source>
        <dbReference type="EMBL" id="KAG7396081.1"/>
    </source>
</evidence>
<dbReference type="Proteomes" id="UP000693981">
    <property type="component" value="Unassembled WGS sequence"/>
</dbReference>
<organism evidence="3 4">
    <name type="scientific">Phytophthora boehmeriae</name>
    <dbReference type="NCBI Taxonomy" id="109152"/>
    <lineage>
        <taxon>Eukaryota</taxon>
        <taxon>Sar</taxon>
        <taxon>Stramenopiles</taxon>
        <taxon>Oomycota</taxon>
        <taxon>Peronosporomycetes</taxon>
        <taxon>Peronosporales</taxon>
        <taxon>Peronosporaceae</taxon>
        <taxon>Phytophthora</taxon>
    </lineage>
</organism>
<feature type="chain" id="PRO_5035727865" evidence="2">
    <location>
        <begin position="27"/>
        <end position="399"/>
    </location>
</feature>
<feature type="compositionally biased region" description="Polar residues" evidence="1">
    <location>
        <begin position="136"/>
        <end position="150"/>
    </location>
</feature>
<keyword evidence="4" id="KW-1185">Reference proteome</keyword>
<gene>
    <name evidence="3" type="ORF">PHYBOEH_002827</name>
</gene>
<keyword evidence="2" id="KW-0732">Signal</keyword>
<feature type="compositionally biased region" description="Polar residues" evidence="1">
    <location>
        <begin position="58"/>
        <end position="99"/>
    </location>
</feature>